<dbReference type="Pfam" id="PF00789">
    <property type="entry name" value="UBX"/>
    <property type="match status" value="1"/>
</dbReference>
<feature type="compositionally biased region" description="Basic and acidic residues" evidence="1">
    <location>
        <begin position="1"/>
        <end position="19"/>
    </location>
</feature>
<dbReference type="Proteomes" id="UP000580250">
    <property type="component" value="Unassembled WGS sequence"/>
</dbReference>
<feature type="region of interest" description="Disordered" evidence="1">
    <location>
        <begin position="1"/>
        <end position="48"/>
    </location>
</feature>
<dbReference type="Pfam" id="PF21021">
    <property type="entry name" value="FAF1"/>
    <property type="match status" value="1"/>
</dbReference>
<dbReference type="EMBL" id="CAJEWN010000338">
    <property type="protein sequence ID" value="CAD2179223.1"/>
    <property type="molecule type" value="Genomic_DNA"/>
</dbReference>
<dbReference type="Gene3D" id="3.10.20.90">
    <property type="entry name" value="Phosphatidylinositol 3-kinase Catalytic Subunit, Chain A, domain 1"/>
    <property type="match status" value="1"/>
</dbReference>
<dbReference type="EMBL" id="CAJEWN010000152">
    <property type="protein sequence ID" value="CAD2169325.1"/>
    <property type="molecule type" value="Genomic_DNA"/>
</dbReference>
<dbReference type="AlphaFoldDB" id="A0A6V7V334"/>
<organism evidence="3 5">
    <name type="scientific">Meloidogyne enterolobii</name>
    <name type="common">Root-knot nematode worm</name>
    <name type="synonym">Meloidogyne mayaguensis</name>
    <dbReference type="NCBI Taxonomy" id="390850"/>
    <lineage>
        <taxon>Eukaryota</taxon>
        <taxon>Metazoa</taxon>
        <taxon>Ecdysozoa</taxon>
        <taxon>Nematoda</taxon>
        <taxon>Chromadorea</taxon>
        <taxon>Rhabditida</taxon>
        <taxon>Tylenchina</taxon>
        <taxon>Tylenchomorpha</taxon>
        <taxon>Tylenchoidea</taxon>
        <taxon>Meloidogynidae</taxon>
        <taxon>Meloidogyninae</taxon>
        <taxon>Meloidogyne</taxon>
    </lineage>
</organism>
<accession>A0A6V7V334</accession>
<dbReference type="InterPro" id="IPR029071">
    <property type="entry name" value="Ubiquitin-like_domsf"/>
</dbReference>
<dbReference type="InterPro" id="IPR049483">
    <property type="entry name" value="FAF1_2-like_UAS"/>
</dbReference>
<evidence type="ECO:0000313" key="3">
    <source>
        <dbReference type="EMBL" id="CAD2169325.1"/>
    </source>
</evidence>
<dbReference type="InterPro" id="IPR001012">
    <property type="entry name" value="UBX_dom"/>
</dbReference>
<dbReference type="PANTHER" id="PTHR23322:SF96">
    <property type="entry name" value="FAS-ASSOCIATED FACTOR 1"/>
    <property type="match status" value="1"/>
</dbReference>
<dbReference type="InterPro" id="IPR006577">
    <property type="entry name" value="UAS"/>
</dbReference>
<evidence type="ECO:0000256" key="1">
    <source>
        <dbReference type="SAM" id="MobiDB-lite"/>
    </source>
</evidence>
<evidence type="ECO:0000313" key="4">
    <source>
        <dbReference type="EMBL" id="CAD2179223.1"/>
    </source>
</evidence>
<dbReference type="SUPFAM" id="SSF52833">
    <property type="entry name" value="Thioredoxin-like"/>
    <property type="match status" value="1"/>
</dbReference>
<name>A0A6V7V334_MELEN</name>
<dbReference type="OrthoDB" id="1920064at2759"/>
<dbReference type="PANTHER" id="PTHR23322">
    <property type="entry name" value="FAS-ASSOCIATED PROTEIN"/>
    <property type="match status" value="1"/>
</dbReference>
<dbReference type="InterPro" id="IPR036249">
    <property type="entry name" value="Thioredoxin-like_sf"/>
</dbReference>
<dbReference type="Gene3D" id="3.40.30.10">
    <property type="entry name" value="Glutaredoxin"/>
    <property type="match status" value="1"/>
</dbReference>
<evidence type="ECO:0000259" key="2">
    <source>
        <dbReference type="PROSITE" id="PS50033"/>
    </source>
</evidence>
<dbReference type="GO" id="GO:0005634">
    <property type="term" value="C:nucleus"/>
    <property type="evidence" value="ECO:0007669"/>
    <property type="project" value="TreeGrafter"/>
</dbReference>
<comment type="caution">
    <text evidence="3">The sequence shown here is derived from an EMBL/GenBank/DDBJ whole genome shotgun (WGS) entry which is preliminary data.</text>
</comment>
<evidence type="ECO:0000313" key="5">
    <source>
        <dbReference type="Proteomes" id="UP000580250"/>
    </source>
</evidence>
<dbReference type="GO" id="GO:0043130">
    <property type="term" value="F:ubiquitin binding"/>
    <property type="evidence" value="ECO:0007669"/>
    <property type="project" value="TreeGrafter"/>
</dbReference>
<dbReference type="SMART" id="SM00594">
    <property type="entry name" value="UAS"/>
    <property type="match status" value="1"/>
</dbReference>
<feature type="compositionally biased region" description="Low complexity" evidence="1">
    <location>
        <begin position="32"/>
        <end position="41"/>
    </location>
</feature>
<feature type="domain" description="UBX" evidence="2">
    <location>
        <begin position="335"/>
        <end position="413"/>
    </location>
</feature>
<proteinExistence type="predicted"/>
<feature type="region of interest" description="Disordered" evidence="1">
    <location>
        <begin position="288"/>
        <end position="308"/>
    </location>
</feature>
<protein>
    <recommendedName>
        <fullName evidence="2">UBX domain-containing protein</fullName>
    </recommendedName>
</protein>
<dbReference type="PROSITE" id="PS50033">
    <property type="entry name" value="UBX"/>
    <property type="match status" value="1"/>
</dbReference>
<dbReference type="GO" id="GO:0005783">
    <property type="term" value="C:endoplasmic reticulum"/>
    <property type="evidence" value="ECO:0007669"/>
    <property type="project" value="TreeGrafter"/>
</dbReference>
<dbReference type="InterPro" id="IPR050730">
    <property type="entry name" value="UBX_domain-protein"/>
</dbReference>
<dbReference type="GO" id="GO:0036503">
    <property type="term" value="P:ERAD pathway"/>
    <property type="evidence" value="ECO:0007669"/>
    <property type="project" value="TreeGrafter"/>
</dbReference>
<gene>
    <name evidence="3" type="ORF">MENT_LOCUS20659</name>
    <name evidence="4" type="ORF">MENT_LOCUS31216</name>
</gene>
<dbReference type="SUPFAM" id="SSF54236">
    <property type="entry name" value="Ubiquitin-like"/>
    <property type="match status" value="1"/>
</dbReference>
<sequence>MDNDKRSNSNTHKANDTNRNENGVDAGGTSSGQGRHQSSSHNPLNNTQYLVDTDDEDYADYTFRSDSPLELLDKKDFHNQNSDRIPLIPTDFTSIHEAIQNFTAVFQSRYGAQHPPFFDGPLQKAITEAFDNPNIEERRPLVLYLHHDDSVAAHIFPQNVLCSVEISNLLKCQFLVWAWDVTQEQNRKTLFDWMNLANLGNLVEILKVSSMTGKYPLLIILCKDRSSFQQNTFIYGQEDVASAMQKLMIGLDQYQGIRHQNQEEERGRLERELFRQEQAQEYERSLALDKAKQQELHEQKTKEREAEEKNLRLQAKKQSRLNELAMILPPEPEESDPKAISIRFRCPNGEMKMRRFSRDESVEMLIIYAESIGFERTHFRLWNSDRPKKEVSSMNTSKTFEELHWPKRENITIEEM</sequence>
<reference evidence="3 5" key="1">
    <citation type="submission" date="2020-08" db="EMBL/GenBank/DDBJ databases">
        <authorList>
            <person name="Koutsovoulos G."/>
            <person name="Danchin GJ E."/>
        </authorList>
    </citation>
    <scope>NUCLEOTIDE SEQUENCE [LARGE SCALE GENOMIC DNA]</scope>
</reference>